<evidence type="ECO:0000256" key="1">
    <source>
        <dbReference type="SAM" id="Coils"/>
    </source>
</evidence>
<keyword evidence="1" id="KW-0175">Coiled coil</keyword>
<gene>
    <name evidence="4" type="ORF">Cvel_13789</name>
</gene>
<protein>
    <recommendedName>
        <fullName evidence="5">Retrotransposon gag domain-containing protein</fullName>
    </recommendedName>
</protein>
<sequence length="320" mass="36061">MLNKLVSRAFFFWRPHWCLLAAISSATCSGRRYLNPALPANAEEAEQQMSGGPPDPAALQVQIDALQAQLQQRDADLAAAQQAQQLLTQQLAQAQQQQAPQAPQAPQRRQQQQQQAGQHGQAQAPPNVDMTKFKALDVRRVMESFKKGEDDPVVWMSIFMKKVRNGNLNVKECKVLFERHAEGVEVREWMAKNAHQYTTIEAFEQAFLDRFMPTEAESQQAMYELSQLKLSPTGDFDAHVKVFEAKMRVAQPEHEINACMLPFLGTLYPSLSMEITTEPAHKEYAKLIPRVLFLHQQEQKKGPNPSARMALAAKSANDVK</sequence>
<feature type="region of interest" description="Disordered" evidence="2">
    <location>
        <begin position="298"/>
        <end position="320"/>
    </location>
</feature>
<organism evidence="4">
    <name type="scientific">Chromera velia CCMP2878</name>
    <dbReference type="NCBI Taxonomy" id="1169474"/>
    <lineage>
        <taxon>Eukaryota</taxon>
        <taxon>Sar</taxon>
        <taxon>Alveolata</taxon>
        <taxon>Colpodellida</taxon>
        <taxon>Chromeraceae</taxon>
        <taxon>Chromera</taxon>
    </lineage>
</organism>
<keyword evidence="3" id="KW-0732">Signal</keyword>
<reference evidence="4" key="1">
    <citation type="submission" date="2014-11" db="EMBL/GenBank/DDBJ databases">
        <authorList>
            <person name="Otto D Thomas"/>
            <person name="Naeem Raeece"/>
        </authorList>
    </citation>
    <scope>NUCLEOTIDE SEQUENCE</scope>
</reference>
<feature type="compositionally biased region" description="Low complexity" evidence="2">
    <location>
        <begin position="97"/>
        <end position="124"/>
    </location>
</feature>
<name>A0A0G4IER6_9ALVE</name>
<feature type="coiled-coil region" evidence="1">
    <location>
        <begin position="63"/>
        <end position="97"/>
    </location>
</feature>
<evidence type="ECO:0000313" key="4">
    <source>
        <dbReference type="EMBL" id="CEM55731.1"/>
    </source>
</evidence>
<feature type="region of interest" description="Disordered" evidence="2">
    <location>
        <begin position="97"/>
        <end position="129"/>
    </location>
</feature>
<dbReference type="VEuPathDB" id="CryptoDB:Cvel_13789"/>
<evidence type="ECO:0000256" key="3">
    <source>
        <dbReference type="SAM" id="SignalP"/>
    </source>
</evidence>
<dbReference type="EMBL" id="CDMZ01005904">
    <property type="protein sequence ID" value="CEM55731.1"/>
    <property type="molecule type" value="Genomic_DNA"/>
</dbReference>
<dbReference type="AlphaFoldDB" id="A0A0G4IER6"/>
<feature type="chain" id="PRO_5005192568" description="Retrotransposon gag domain-containing protein" evidence="3">
    <location>
        <begin position="31"/>
        <end position="320"/>
    </location>
</feature>
<feature type="signal peptide" evidence="3">
    <location>
        <begin position="1"/>
        <end position="30"/>
    </location>
</feature>
<accession>A0A0G4IER6</accession>
<evidence type="ECO:0008006" key="5">
    <source>
        <dbReference type="Google" id="ProtNLM"/>
    </source>
</evidence>
<proteinExistence type="predicted"/>
<evidence type="ECO:0000256" key="2">
    <source>
        <dbReference type="SAM" id="MobiDB-lite"/>
    </source>
</evidence>
<dbReference type="PhylomeDB" id="A0A0G4IER6"/>